<dbReference type="GO" id="GO:0005975">
    <property type="term" value="P:carbohydrate metabolic process"/>
    <property type="evidence" value="ECO:0007669"/>
    <property type="project" value="InterPro"/>
</dbReference>
<proteinExistence type="predicted"/>
<dbReference type="SUPFAM" id="SSF88713">
    <property type="entry name" value="Glycoside hydrolase/deacetylase"/>
    <property type="match status" value="1"/>
</dbReference>
<dbReference type="Gene3D" id="3.20.20.370">
    <property type="entry name" value="Glycoside hydrolase/deacetylase"/>
    <property type="match status" value="1"/>
</dbReference>
<evidence type="ECO:0000259" key="1">
    <source>
        <dbReference type="Pfam" id="PF23019"/>
    </source>
</evidence>
<dbReference type="EMBL" id="CP098400">
    <property type="protein sequence ID" value="URW79784.1"/>
    <property type="molecule type" value="Genomic_DNA"/>
</dbReference>
<keyword evidence="3" id="KW-1185">Reference proteome</keyword>
<dbReference type="InterPro" id="IPR011330">
    <property type="entry name" value="Glyco_hydro/deAcase_b/a-brl"/>
</dbReference>
<organism evidence="2 3">
    <name type="scientific">Xiashengella succiniciproducens</name>
    <dbReference type="NCBI Taxonomy" id="2949635"/>
    <lineage>
        <taxon>Bacteria</taxon>
        <taxon>Pseudomonadati</taxon>
        <taxon>Bacteroidota</taxon>
        <taxon>Bacteroidia</taxon>
        <taxon>Marinilabiliales</taxon>
        <taxon>Marinilabiliaceae</taxon>
        <taxon>Xiashengella</taxon>
    </lineage>
</organism>
<dbReference type="Proteomes" id="UP001056426">
    <property type="component" value="Chromosome"/>
</dbReference>
<evidence type="ECO:0000313" key="2">
    <source>
        <dbReference type="EMBL" id="URW79784.1"/>
    </source>
</evidence>
<accession>A0A9J6ZRB3</accession>
<gene>
    <name evidence="2" type="ORF">M9189_00235</name>
</gene>
<dbReference type="Pfam" id="PF23019">
    <property type="entry name" value="DUF7033"/>
    <property type="match status" value="1"/>
</dbReference>
<name>A0A9J6ZRB3_9BACT</name>
<reference evidence="2" key="1">
    <citation type="submission" date="2022-05" db="EMBL/GenBank/DDBJ databases">
        <authorList>
            <person name="Sun X."/>
        </authorList>
    </citation>
    <scope>NUCLEOTIDE SEQUENCE</scope>
    <source>
        <strain evidence="2">Ai-910</strain>
    </source>
</reference>
<dbReference type="KEGG" id="alkq:M9189_00235"/>
<sequence length="481" mass="56523">MLSERLNTNRIAYVLFHLSQHFECDSDLRLCFFDSDNPTSRSFYYLAIDGKLVELPVMSSDPCIYFPLTANKADYVTRVEHKGRNIPVLFPLHEDICIYEFDENSNLIFRHDLLKAAFLILSGYQETLGDETDVHGRYRYEDSLQKQLNITTIPVVNYYFDLIVEGLSGFCQKHGIGFRRKRLFENFGFLLSHDVDRIAFYHPREVAFKLKQLLGMAPLYYSKSDTLKLFFKGILYNINPLHGEDPWWNFGMMTELEKKLGLRSSFYFLEKNNGHFDSRYTFRTARIRRLINRLNEEGFETGLHGSYNSAFSKEALCEELNSFTNNTGIKPVGIRQHFLRLRYPDTLLYQEELGFEYDTSLAFAEHEGFRNGYCYPFRPYDFDKDRMAMIWEFPLMLMEVSILGEGYRNLPYTEIGNCAMTLIDEVRKFGGFFSMLWHNCRLDESLYPGITNYYRTLLEDIIKLQPEALTGKDLLNIIKEE</sequence>
<dbReference type="RefSeq" id="WP_250723891.1">
    <property type="nucleotide sequence ID" value="NZ_CP098400.1"/>
</dbReference>
<reference evidence="2" key="2">
    <citation type="submission" date="2022-06" db="EMBL/GenBank/DDBJ databases">
        <title>Xiashengella guii gen. nov. sp. nov., a bacterium isolated form anaerobic digestion tank.</title>
        <authorList>
            <person name="Huang H."/>
        </authorList>
    </citation>
    <scope>NUCLEOTIDE SEQUENCE</scope>
    <source>
        <strain evidence="2">Ai-910</strain>
    </source>
</reference>
<protein>
    <submittedName>
        <fullName evidence="2">Polysaccharide deacetylase family protein</fullName>
    </submittedName>
</protein>
<dbReference type="CDD" id="cd10931">
    <property type="entry name" value="CE4_u7"/>
    <property type="match status" value="1"/>
</dbReference>
<evidence type="ECO:0000313" key="3">
    <source>
        <dbReference type="Proteomes" id="UP001056426"/>
    </source>
</evidence>
<dbReference type="AlphaFoldDB" id="A0A9J6ZRB3"/>
<dbReference type="InterPro" id="IPR054297">
    <property type="entry name" value="DUF7033"/>
</dbReference>
<feature type="domain" description="DUF7033" evidence="1">
    <location>
        <begin position="111"/>
        <end position="202"/>
    </location>
</feature>